<dbReference type="EMBL" id="JAJAGO010000002">
    <property type="protein sequence ID" value="MCT2589091.1"/>
    <property type="molecule type" value="Genomic_DNA"/>
</dbReference>
<evidence type="ECO:0000259" key="1">
    <source>
        <dbReference type="Pfam" id="PF21812"/>
    </source>
</evidence>
<dbReference type="InterPro" id="IPR049248">
    <property type="entry name" value="DUF6881"/>
</dbReference>
<dbReference type="Pfam" id="PF21812">
    <property type="entry name" value="DUF6881"/>
    <property type="match status" value="1"/>
</dbReference>
<feature type="domain" description="DUF6881" evidence="1">
    <location>
        <begin position="151"/>
        <end position="236"/>
    </location>
</feature>
<evidence type="ECO:0000313" key="3">
    <source>
        <dbReference type="Proteomes" id="UP001156389"/>
    </source>
</evidence>
<protein>
    <recommendedName>
        <fullName evidence="1">DUF6881 domain-containing protein</fullName>
    </recommendedName>
</protein>
<accession>A0ABT2JMX4</accession>
<name>A0ABT2JMX4_9ACTN</name>
<keyword evidence="3" id="KW-1185">Reference proteome</keyword>
<proteinExistence type="predicted"/>
<dbReference type="Proteomes" id="UP001156389">
    <property type="component" value="Unassembled WGS sequence"/>
</dbReference>
<reference evidence="2 3" key="1">
    <citation type="submission" date="2021-10" db="EMBL/GenBank/DDBJ databases">
        <title>Streptomyces gossypii sp. nov., isolated from soil collected from cotton field.</title>
        <authorList>
            <person name="Ge X."/>
            <person name="Chen X."/>
            <person name="Liu W."/>
        </authorList>
    </citation>
    <scope>NUCLEOTIDE SEQUENCE [LARGE SCALE GENOMIC DNA]</scope>
    <source>
        <strain evidence="2 3">N2-109</strain>
    </source>
</reference>
<comment type="caution">
    <text evidence="2">The sequence shown here is derived from an EMBL/GenBank/DDBJ whole genome shotgun (WGS) entry which is preliminary data.</text>
</comment>
<sequence>MVEPVGDGMADGMTDGVTESVTEDAYRGRMEVLRRVGRLVSPDPQERVAACDEVRDAAASFSARDAQLLAMNAALAVLDEKDAECREGQLTALVALVETSCPDPELLWPVRLLAKTPCDDWSRRSRRYLDHLLATLADPAAASHELIMECWKVRWHHDFEDEPTVLYSEIGPDGYEARKVEEFRDGRLAWADQYGAYGGAGLGEIPVGSIEEVRAQEEFTADVIACGEFRRVWGRALREGGRGWEG</sequence>
<organism evidence="2 3">
    <name type="scientific">Streptomyces gossypii</name>
    <dbReference type="NCBI Taxonomy" id="2883101"/>
    <lineage>
        <taxon>Bacteria</taxon>
        <taxon>Bacillati</taxon>
        <taxon>Actinomycetota</taxon>
        <taxon>Actinomycetes</taxon>
        <taxon>Kitasatosporales</taxon>
        <taxon>Streptomycetaceae</taxon>
        <taxon>Streptomyces</taxon>
    </lineage>
</organism>
<dbReference type="RefSeq" id="WP_260216078.1">
    <property type="nucleotide sequence ID" value="NZ_JAJAGO010000002.1"/>
</dbReference>
<evidence type="ECO:0000313" key="2">
    <source>
        <dbReference type="EMBL" id="MCT2589091.1"/>
    </source>
</evidence>
<gene>
    <name evidence="2" type="ORF">LHJ74_03920</name>
</gene>